<feature type="transmembrane region" description="Helical" evidence="1">
    <location>
        <begin position="333"/>
        <end position="354"/>
    </location>
</feature>
<keyword evidence="1" id="KW-0472">Membrane</keyword>
<organism evidence="4 5">
    <name type="scientific">Ectobacillus funiculus</name>
    <dbReference type="NCBI Taxonomy" id="137993"/>
    <lineage>
        <taxon>Bacteria</taxon>
        <taxon>Bacillati</taxon>
        <taxon>Bacillota</taxon>
        <taxon>Bacilli</taxon>
        <taxon>Bacillales</taxon>
        <taxon>Bacillaceae</taxon>
        <taxon>Ectobacillus</taxon>
    </lineage>
</organism>
<sequence>MLAYEHSPKRIVLIGLESAGKTTLFSRLGGRDAGYETNVKGTTYSVHVQQAWGDYIVDTPGIRDFNTASNNIAVQEIYKADKIILVVRGTYFQEEIQFLLSLVQDRSVPISIVVTYGDKMTSSSKQALVKQTAAHSVPLVVVDTRSMKRGHIYTVFEKMTEQSHLSDEQAQLLLRIKLDKVEPNKLLFDNPFAGPILSVAALMSMFLFPVIIAYWFSSWVQSVVDDFVMSPLIQFFLPAHPFIQSVFTGDYGLFTLGIYSFIWAFPVVFLIGCSTALVDETGIKDRIIDSLDPLLQKIGLHGRDLMPVLSGFGCNVVAVFQSRSCSICTRKQCISLITFGSACSYQIGATLSVFNSAHKTWMFLPYILLLVIGSIVHTKLWYRSNLHSHAWLPVRRAFLQKPTWKGMSFRLKSDMKQFCTQALPIFAIICFFAATFEYMHVIQYVSIVFQPLLRVLQLPAEAASGLVFSIIRKDGILIFNEGNGQLLSQLTDSQLFLLIFLASTMTACFVTMLTVWKELGYKQALHLISRQLVTSILCVLCIFVAVSLLHYVA</sequence>
<comment type="caution">
    <text evidence="4">The sequence shown here is derived from an EMBL/GenBank/DDBJ whole genome shotgun (WGS) entry which is preliminary data.</text>
</comment>
<gene>
    <name evidence="4" type="ORF">ACFFMS_14430</name>
</gene>
<evidence type="ECO:0000313" key="4">
    <source>
        <dbReference type="EMBL" id="MFB9759618.1"/>
    </source>
</evidence>
<dbReference type="InterPro" id="IPR011642">
    <property type="entry name" value="Gate_dom"/>
</dbReference>
<feature type="transmembrane region" description="Helical" evidence="1">
    <location>
        <begin position="495"/>
        <end position="516"/>
    </location>
</feature>
<dbReference type="PANTHER" id="PTHR43185:SF1">
    <property type="entry name" value="FE(2+) TRANSPORTER FEOB"/>
    <property type="match status" value="1"/>
</dbReference>
<dbReference type="RefSeq" id="WP_379949954.1">
    <property type="nucleotide sequence ID" value="NZ_JBHMAF010000080.1"/>
</dbReference>
<feature type="transmembrane region" description="Helical" evidence="1">
    <location>
        <begin position="418"/>
        <end position="436"/>
    </location>
</feature>
<name>A0ABV5WG74_9BACI</name>
<dbReference type="SUPFAM" id="SSF52540">
    <property type="entry name" value="P-loop containing nucleoside triphosphate hydrolases"/>
    <property type="match status" value="1"/>
</dbReference>
<keyword evidence="1" id="KW-1133">Transmembrane helix</keyword>
<dbReference type="Gene3D" id="3.40.50.300">
    <property type="entry name" value="P-loop containing nucleotide triphosphate hydrolases"/>
    <property type="match status" value="1"/>
</dbReference>
<evidence type="ECO:0000259" key="3">
    <source>
        <dbReference type="Pfam" id="PF07670"/>
    </source>
</evidence>
<feature type="domain" description="Nucleoside transporter/FeoB GTPase Gate" evidence="3">
    <location>
        <begin position="261"/>
        <end position="354"/>
    </location>
</feature>
<keyword evidence="5" id="KW-1185">Reference proteome</keyword>
<dbReference type="InterPro" id="IPR027417">
    <property type="entry name" value="P-loop_NTPase"/>
</dbReference>
<protein>
    <submittedName>
        <fullName evidence="4">Nucleoside recognition domain-containing protein</fullName>
    </submittedName>
</protein>
<evidence type="ECO:0000256" key="1">
    <source>
        <dbReference type="SAM" id="Phobius"/>
    </source>
</evidence>
<dbReference type="InterPro" id="IPR050860">
    <property type="entry name" value="FeoB_GTPase"/>
</dbReference>
<feature type="domain" description="Nucleoside transporter/FeoB GTPase Gate" evidence="3">
    <location>
        <begin position="420"/>
        <end position="521"/>
    </location>
</feature>
<feature type="transmembrane region" description="Helical" evidence="1">
    <location>
        <begin position="528"/>
        <end position="552"/>
    </location>
</feature>
<dbReference type="Pfam" id="PF07670">
    <property type="entry name" value="Gate"/>
    <property type="match status" value="2"/>
</dbReference>
<feature type="transmembrane region" description="Helical" evidence="1">
    <location>
        <begin position="360"/>
        <end position="382"/>
    </location>
</feature>
<evidence type="ECO:0000259" key="2">
    <source>
        <dbReference type="Pfam" id="PF01926"/>
    </source>
</evidence>
<dbReference type="EMBL" id="JBHMAF010000080">
    <property type="protein sequence ID" value="MFB9759618.1"/>
    <property type="molecule type" value="Genomic_DNA"/>
</dbReference>
<feature type="transmembrane region" description="Helical" evidence="1">
    <location>
        <begin position="256"/>
        <end position="278"/>
    </location>
</feature>
<dbReference type="Proteomes" id="UP001589609">
    <property type="component" value="Unassembled WGS sequence"/>
</dbReference>
<dbReference type="InterPro" id="IPR006073">
    <property type="entry name" value="GTP-bd"/>
</dbReference>
<dbReference type="Pfam" id="PF01926">
    <property type="entry name" value="MMR_HSR1"/>
    <property type="match status" value="1"/>
</dbReference>
<reference evidence="4 5" key="1">
    <citation type="submission" date="2024-09" db="EMBL/GenBank/DDBJ databases">
        <authorList>
            <person name="Sun Q."/>
            <person name="Mori K."/>
        </authorList>
    </citation>
    <scope>NUCLEOTIDE SEQUENCE [LARGE SCALE GENOMIC DNA]</scope>
    <source>
        <strain evidence="4 5">JCM 11201</strain>
    </source>
</reference>
<proteinExistence type="predicted"/>
<dbReference type="PANTHER" id="PTHR43185">
    <property type="entry name" value="FERROUS IRON TRANSPORT PROTEIN B"/>
    <property type="match status" value="1"/>
</dbReference>
<accession>A0ABV5WG74</accession>
<evidence type="ECO:0000313" key="5">
    <source>
        <dbReference type="Proteomes" id="UP001589609"/>
    </source>
</evidence>
<feature type="domain" description="G" evidence="2">
    <location>
        <begin position="10"/>
        <end position="114"/>
    </location>
</feature>
<keyword evidence="1" id="KW-0812">Transmembrane</keyword>
<feature type="transmembrane region" description="Helical" evidence="1">
    <location>
        <begin position="192"/>
        <end position="216"/>
    </location>
</feature>